<comment type="caution">
    <text evidence="1">The sequence shown here is derived from an EMBL/GenBank/DDBJ whole genome shotgun (WGS) entry which is preliminary data.</text>
</comment>
<gene>
    <name evidence="1" type="ORF">LCGC14_1327460</name>
</gene>
<feature type="non-terminal residue" evidence="1">
    <location>
        <position position="1"/>
    </location>
</feature>
<accession>A0A0F9L3H1</accession>
<proteinExistence type="predicted"/>
<evidence type="ECO:0000313" key="1">
    <source>
        <dbReference type="EMBL" id="KKM81661.1"/>
    </source>
</evidence>
<protein>
    <recommendedName>
        <fullName evidence="2">Major capsid protein E</fullName>
    </recommendedName>
</protein>
<dbReference type="Pfam" id="PF03864">
    <property type="entry name" value="Phage_cap_E"/>
    <property type="match status" value="1"/>
</dbReference>
<dbReference type="EMBL" id="LAZR01007985">
    <property type="protein sequence ID" value="KKM81661.1"/>
    <property type="molecule type" value="Genomic_DNA"/>
</dbReference>
<dbReference type="InterPro" id="IPR005564">
    <property type="entry name" value="Major_capsid_GpE"/>
</dbReference>
<reference evidence="1" key="1">
    <citation type="journal article" date="2015" name="Nature">
        <title>Complex archaea that bridge the gap between prokaryotes and eukaryotes.</title>
        <authorList>
            <person name="Spang A."/>
            <person name="Saw J.H."/>
            <person name="Jorgensen S.L."/>
            <person name="Zaremba-Niedzwiedzka K."/>
            <person name="Martijn J."/>
            <person name="Lind A.E."/>
            <person name="van Eijk R."/>
            <person name="Schleper C."/>
            <person name="Guy L."/>
            <person name="Ettema T.J."/>
        </authorList>
    </citation>
    <scope>NUCLEOTIDE SEQUENCE</scope>
</reference>
<sequence length="265" mass="29202">AKLRDFRTVRIAKGSQISSAEIQGIRAFGSETEMKQVQEEVARRLNQLVADVELTWENHRLGAVQGIVTDADGTTIVDFFSEFEVTQPTEVDFDFSALTDGDVRTKIEASITRPMIRAAKGAFVTGSRIIALVGDTFWDEFVNHSEIRTAFLNHQAAAALRDDTAFGTFRYAGVDWVNYRGTDDNTTVSVAAAEAKFFPANAPGVFKVAWGPAESIDLANMPGAPLRSLVLPDTSGRNAFVDVEVYSYPLYVCTRPLTLRRAKRI</sequence>
<dbReference type="AlphaFoldDB" id="A0A0F9L3H1"/>
<organism evidence="1">
    <name type="scientific">marine sediment metagenome</name>
    <dbReference type="NCBI Taxonomy" id="412755"/>
    <lineage>
        <taxon>unclassified sequences</taxon>
        <taxon>metagenomes</taxon>
        <taxon>ecological metagenomes</taxon>
    </lineage>
</organism>
<evidence type="ECO:0008006" key="2">
    <source>
        <dbReference type="Google" id="ProtNLM"/>
    </source>
</evidence>
<name>A0A0F9L3H1_9ZZZZ</name>